<dbReference type="AlphaFoldDB" id="A0AAD5V959"/>
<feature type="compositionally biased region" description="Basic and acidic residues" evidence="1">
    <location>
        <begin position="452"/>
        <end position="461"/>
    </location>
</feature>
<dbReference type="EMBL" id="JANAWD010000072">
    <property type="protein sequence ID" value="KAJ3488196.1"/>
    <property type="molecule type" value="Genomic_DNA"/>
</dbReference>
<reference evidence="3" key="1">
    <citation type="submission" date="2022-07" db="EMBL/GenBank/DDBJ databases">
        <title>Genome Sequence of Physisporinus lineatus.</title>
        <authorList>
            <person name="Buettner E."/>
        </authorList>
    </citation>
    <scope>NUCLEOTIDE SEQUENCE</scope>
    <source>
        <strain evidence="3">VT162</strain>
    </source>
</reference>
<feature type="compositionally biased region" description="Acidic residues" evidence="1">
    <location>
        <begin position="191"/>
        <end position="200"/>
    </location>
</feature>
<feature type="compositionally biased region" description="Basic and acidic residues" evidence="1">
    <location>
        <begin position="111"/>
        <end position="120"/>
    </location>
</feature>
<feature type="compositionally biased region" description="Pro residues" evidence="1">
    <location>
        <begin position="218"/>
        <end position="285"/>
    </location>
</feature>
<feature type="compositionally biased region" description="Low complexity" evidence="1">
    <location>
        <begin position="346"/>
        <end position="372"/>
    </location>
</feature>
<keyword evidence="4" id="KW-1185">Reference proteome</keyword>
<dbReference type="GO" id="GO:0006396">
    <property type="term" value="P:RNA processing"/>
    <property type="evidence" value="ECO:0007669"/>
    <property type="project" value="InterPro"/>
</dbReference>
<feature type="compositionally biased region" description="Basic and acidic residues" evidence="1">
    <location>
        <begin position="158"/>
        <end position="174"/>
    </location>
</feature>
<evidence type="ECO:0000259" key="2">
    <source>
        <dbReference type="Pfam" id="PF09429"/>
    </source>
</evidence>
<name>A0AAD5V959_9APHY</name>
<feature type="domain" description="Wbp11/ELF5/Saf1 N-terminal" evidence="2">
    <location>
        <begin position="4"/>
        <end position="82"/>
    </location>
</feature>
<comment type="caution">
    <text evidence="3">The sequence shown here is derived from an EMBL/GenBank/DDBJ whole genome shotgun (WGS) entry which is preliminary data.</text>
</comment>
<feature type="region of interest" description="Disordered" evidence="1">
    <location>
        <begin position="1"/>
        <end position="24"/>
    </location>
</feature>
<gene>
    <name evidence="3" type="ORF">NLI96_g3016</name>
</gene>
<dbReference type="Proteomes" id="UP001212997">
    <property type="component" value="Unassembled WGS sequence"/>
</dbReference>
<evidence type="ECO:0000313" key="4">
    <source>
        <dbReference type="Proteomes" id="UP001212997"/>
    </source>
</evidence>
<dbReference type="Pfam" id="PF09429">
    <property type="entry name" value="Wbp11"/>
    <property type="match status" value="1"/>
</dbReference>
<evidence type="ECO:0000256" key="1">
    <source>
        <dbReference type="SAM" id="MobiDB-lite"/>
    </source>
</evidence>
<organism evidence="3 4">
    <name type="scientific">Meripilus lineatus</name>
    <dbReference type="NCBI Taxonomy" id="2056292"/>
    <lineage>
        <taxon>Eukaryota</taxon>
        <taxon>Fungi</taxon>
        <taxon>Dikarya</taxon>
        <taxon>Basidiomycota</taxon>
        <taxon>Agaricomycotina</taxon>
        <taxon>Agaricomycetes</taxon>
        <taxon>Polyporales</taxon>
        <taxon>Meripilaceae</taxon>
        <taxon>Meripilus</taxon>
    </lineage>
</organism>
<evidence type="ECO:0000313" key="3">
    <source>
        <dbReference type="EMBL" id="KAJ3488196.1"/>
    </source>
</evidence>
<feature type="region of interest" description="Disordered" evidence="1">
    <location>
        <begin position="82"/>
        <end position="470"/>
    </location>
</feature>
<protein>
    <recommendedName>
        <fullName evidence="2">Wbp11/ELF5/Saf1 N-terminal domain-containing protein</fullName>
    </recommendedName>
</protein>
<feature type="compositionally biased region" description="Basic and acidic residues" evidence="1">
    <location>
        <begin position="82"/>
        <end position="96"/>
    </location>
</feature>
<feature type="compositionally biased region" description="Polar residues" evidence="1">
    <location>
        <begin position="311"/>
        <end position="329"/>
    </location>
</feature>
<dbReference type="Pfam" id="PF12622">
    <property type="entry name" value="NpwBP"/>
    <property type="match status" value="1"/>
</dbReference>
<feature type="compositionally biased region" description="Polar residues" evidence="1">
    <location>
        <begin position="397"/>
        <end position="407"/>
    </location>
</feature>
<sequence length="470" mass="50674">MAKGKTANPADAYSSAEEGTEEGEWIRVNKTERAKARDFALVKKDTRELEEEIEKLESGQEGSTSDKSRLVDLKKELEKINKKKEDYVAEHPEHKKLVFKQRRQQQPEPSEETKPVEHKSRNLFNKHGLPKHPERSIYYDPVMNPYGVAPPGMPYMERPLRPDEVDSDQEKQDGESDDDIVMPEGPPPGEETVESDDDIPLPEGPPPGQAAISQSLATPPPLPPGPPPVSLPFPPPNLFPPFPPSMVPPPPPGPPVPNATNIPPPPSLPPPPPGPPMIPPPPGFLPVPGGQFLVNSFLPPPPPGFFPRRGQSNSSVQDPLSSIPHQTYQAHRAARTLPPPHPSLPANPSASQAPSIPSSASVSSAATVSAEPQLRDFKKESTAFVPAALKRRKHGSGATSSKVNSAPSLDASADPGEEATPVVPRPDLLSTLRDQFGPSVSTSVDTSKGGKRKDDYEKFVEEMGDILGPS</sequence>
<accession>A0AAD5V959</accession>
<dbReference type="InterPro" id="IPR019007">
    <property type="entry name" value="Wbp11/ELF5/Saf1_N"/>
</dbReference>
<proteinExistence type="predicted"/>